<dbReference type="RefSeq" id="XP_037142366.1">
    <property type="nucleotide sequence ID" value="XM_037286471.1"/>
</dbReference>
<keyword evidence="1 3" id="KW-0547">Nucleotide-binding</keyword>
<dbReference type="EMBL" id="CP058604">
    <property type="protein sequence ID" value="QLG70638.1"/>
    <property type="molecule type" value="Genomic_DNA"/>
</dbReference>
<keyword evidence="6" id="KW-1185">Reference proteome</keyword>
<dbReference type="GO" id="GO:0051598">
    <property type="term" value="P:meiotic recombination checkpoint signaling"/>
    <property type="evidence" value="ECO:0007669"/>
    <property type="project" value="TreeGrafter"/>
</dbReference>
<dbReference type="InterPro" id="IPR044539">
    <property type="entry name" value="Pch2-like"/>
</dbReference>
<dbReference type="Gene3D" id="3.40.50.300">
    <property type="entry name" value="P-loop containing nucleotide triphosphate hydrolases"/>
    <property type="match status" value="1"/>
</dbReference>
<dbReference type="GO" id="GO:0005634">
    <property type="term" value="C:nucleus"/>
    <property type="evidence" value="ECO:0007669"/>
    <property type="project" value="TreeGrafter"/>
</dbReference>
<protein>
    <recommendedName>
        <fullName evidence="4">AAA+ ATPase domain-containing protein</fullName>
    </recommendedName>
</protein>
<dbReference type="Proteomes" id="UP000509704">
    <property type="component" value="Chromosome 1"/>
</dbReference>
<feature type="domain" description="AAA+ ATPase" evidence="4">
    <location>
        <begin position="318"/>
        <end position="479"/>
    </location>
</feature>
<dbReference type="AlphaFoldDB" id="A0A7H9AW67"/>
<evidence type="ECO:0000256" key="2">
    <source>
        <dbReference type="ARBA" id="ARBA00022840"/>
    </source>
</evidence>
<dbReference type="PROSITE" id="PS00674">
    <property type="entry name" value="AAA"/>
    <property type="match status" value="1"/>
</dbReference>
<evidence type="ECO:0000259" key="4">
    <source>
        <dbReference type="SMART" id="SM00382"/>
    </source>
</evidence>
<dbReference type="SMART" id="SM00382">
    <property type="entry name" value="AAA"/>
    <property type="match status" value="1"/>
</dbReference>
<name>A0A7H9AW67_ZYGMR</name>
<proteinExistence type="inferred from homology"/>
<evidence type="ECO:0000256" key="3">
    <source>
        <dbReference type="RuleBase" id="RU003651"/>
    </source>
</evidence>
<accession>A0A7H9AW67</accession>
<dbReference type="PANTHER" id="PTHR45991:SF1">
    <property type="entry name" value="PACHYTENE CHECKPOINT PROTEIN 2 HOMOLOG"/>
    <property type="match status" value="1"/>
</dbReference>
<dbReference type="OrthoDB" id="5925at2759"/>
<gene>
    <name evidence="5" type="ORF">HG535_0A05790</name>
</gene>
<reference evidence="5 6" key="1">
    <citation type="submission" date="2020-07" db="EMBL/GenBank/DDBJ databases">
        <title>The yeast mating-type switching endonuclease HO is a domesticated member of an unorthodox homing genetic element family.</title>
        <authorList>
            <person name="Coughlan A.Y."/>
            <person name="Lombardi L."/>
            <person name="Braun-Galleani S."/>
            <person name="Martos A.R."/>
            <person name="Galeote V."/>
            <person name="Bigey F."/>
            <person name="Dequin S."/>
            <person name="Byrne K.P."/>
            <person name="Wolfe K.H."/>
        </authorList>
    </citation>
    <scope>NUCLEOTIDE SEQUENCE [LARGE SCALE GENOMIC DNA]</scope>
    <source>
        <strain evidence="5 6">NRRL Y-6702</strain>
    </source>
</reference>
<dbReference type="GO" id="GO:0007131">
    <property type="term" value="P:reciprocal meiotic recombination"/>
    <property type="evidence" value="ECO:0007669"/>
    <property type="project" value="TreeGrafter"/>
</dbReference>
<dbReference type="Pfam" id="PF00004">
    <property type="entry name" value="AAA"/>
    <property type="match status" value="1"/>
</dbReference>
<evidence type="ECO:0000256" key="1">
    <source>
        <dbReference type="ARBA" id="ARBA00022741"/>
    </source>
</evidence>
<dbReference type="InterPro" id="IPR003960">
    <property type="entry name" value="ATPase_AAA_CS"/>
</dbReference>
<comment type="similarity">
    <text evidence="3">Belongs to the AAA ATPase family.</text>
</comment>
<dbReference type="KEGG" id="zmk:HG535_0A05790"/>
<dbReference type="InterPro" id="IPR027417">
    <property type="entry name" value="P-loop_NTPase"/>
</dbReference>
<dbReference type="SUPFAM" id="SSF52540">
    <property type="entry name" value="P-loop containing nucleoside triphosphate hydrolases"/>
    <property type="match status" value="1"/>
</dbReference>
<organism evidence="5 6">
    <name type="scientific">Zygotorulaspora mrakii</name>
    <name type="common">Zygosaccharomyces mrakii</name>
    <dbReference type="NCBI Taxonomy" id="42260"/>
    <lineage>
        <taxon>Eukaryota</taxon>
        <taxon>Fungi</taxon>
        <taxon>Dikarya</taxon>
        <taxon>Ascomycota</taxon>
        <taxon>Saccharomycotina</taxon>
        <taxon>Saccharomycetes</taxon>
        <taxon>Saccharomycetales</taxon>
        <taxon>Saccharomycetaceae</taxon>
        <taxon>Zygotorulaspora</taxon>
    </lineage>
</organism>
<dbReference type="PANTHER" id="PTHR45991">
    <property type="entry name" value="PACHYTENE CHECKPOINT PROTEIN 2"/>
    <property type="match status" value="1"/>
</dbReference>
<dbReference type="GO" id="GO:0005694">
    <property type="term" value="C:chromosome"/>
    <property type="evidence" value="ECO:0007669"/>
    <property type="project" value="TreeGrafter"/>
</dbReference>
<sequence length="572" mass="64076">MVCMVDVMLRASTVSLVQCALNEENEGKIRANHGHGGNETINAVDKMHIFYKLVKSIVQKRLRKFECERLRRLILTSEDFLAEGHGSIEICEPPTEAQSRIVKSLVRVIFHQLAMDDSSEAISEAHANLIFSLFIVKITSDIYVENPAINTCLGTTLCNLKERVTNILEEEVNNAQTAQHVGSPSMEVGELNVHLFCCLEDLQHQNDNKVLIDDFDKIDLYSDNENANDECLTDENTLISSKVNDSLDSSVRISKQTLSLTKVTLLPSKELENCWESLFFDNDIKQKMFSYATIALKVATLSREKANSNIDSSNIFSNNKLLIVHGPPGTGKTTVCKALVQKLSIRREFSCGTNPIDTRHKGILVEISCSRIFSRWFGESSKNLSSIFTDVENLLKLNENSFVCLLIDEVEAIAISRDELLNKSESTDGVRVVSTLLTLLDRLKKYNNLIVLATSNLLNSLDPAFIDRADGVFHIGNPSKDAIIEILTSTLRELMRKNIISCPFNALSQFKYEEVISLIASKCLRFDVSGRTLRKLPLICLSEHFQALPMQLDKFLIALALSVASTTYKHHV</sequence>
<evidence type="ECO:0000313" key="5">
    <source>
        <dbReference type="EMBL" id="QLG70638.1"/>
    </source>
</evidence>
<keyword evidence="2 3" id="KW-0067">ATP-binding</keyword>
<dbReference type="InterPro" id="IPR003593">
    <property type="entry name" value="AAA+_ATPase"/>
</dbReference>
<dbReference type="GeneID" id="59234274"/>
<dbReference type="GO" id="GO:0005524">
    <property type="term" value="F:ATP binding"/>
    <property type="evidence" value="ECO:0007669"/>
    <property type="project" value="UniProtKB-KW"/>
</dbReference>
<evidence type="ECO:0000313" key="6">
    <source>
        <dbReference type="Proteomes" id="UP000509704"/>
    </source>
</evidence>
<dbReference type="GO" id="GO:0016887">
    <property type="term" value="F:ATP hydrolysis activity"/>
    <property type="evidence" value="ECO:0007669"/>
    <property type="project" value="InterPro"/>
</dbReference>
<dbReference type="InterPro" id="IPR003959">
    <property type="entry name" value="ATPase_AAA_core"/>
</dbReference>